<dbReference type="OrthoDB" id="544103at2759"/>
<dbReference type="NCBIfam" id="NF010070">
    <property type="entry name" value="PRK13551.1"/>
    <property type="match status" value="1"/>
</dbReference>
<evidence type="ECO:0000313" key="2">
    <source>
        <dbReference type="EMBL" id="PSC68147.1"/>
    </source>
</evidence>
<dbReference type="GO" id="GO:0047632">
    <property type="term" value="F:agmatine deiminase activity"/>
    <property type="evidence" value="ECO:0007669"/>
    <property type="project" value="InterPro"/>
</dbReference>
<evidence type="ECO:0000313" key="3">
    <source>
        <dbReference type="Proteomes" id="UP000239649"/>
    </source>
</evidence>
<dbReference type="Gene3D" id="3.75.10.10">
    <property type="entry name" value="L-arginine/glycine Amidinotransferase, Chain A"/>
    <property type="match status" value="1"/>
</dbReference>
<dbReference type="AlphaFoldDB" id="A0A2P6V231"/>
<dbReference type="InterPro" id="IPR007466">
    <property type="entry name" value="Peptidyl-Arg-deiminase_porph"/>
</dbReference>
<dbReference type="STRING" id="554055.A0A2P6V231"/>
<reference evidence="2 3" key="1">
    <citation type="journal article" date="2018" name="Plant J.">
        <title>Genome sequences of Chlorella sorokiniana UTEX 1602 and Micractinium conductrix SAG 241.80: implications to maltose excretion by a green alga.</title>
        <authorList>
            <person name="Arriola M.B."/>
            <person name="Velmurugan N."/>
            <person name="Zhang Y."/>
            <person name="Plunkett M.H."/>
            <person name="Hondzo H."/>
            <person name="Barney B.M."/>
        </authorList>
    </citation>
    <scope>NUCLEOTIDE SEQUENCE [LARGE SCALE GENOMIC DNA]</scope>
    <source>
        <strain evidence="2 3">SAG 241.80</strain>
    </source>
</reference>
<name>A0A2P6V231_9CHLO</name>
<dbReference type="InterPro" id="IPR017754">
    <property type="entry name" value="Agmatine_deiminase"/>
</dbReference>
<dbReference type="NCBIfam" id="TIGR03380">
    <property type="entry name" value="agmatine_aguA"/>
    <property type="match status" value="1"/>
</dbReference>
<dbReference type="SUPFAM" id="SSF55909">
    <property type="entry name" value="Pentein"/>
    <property type="match status" value="1"/>
</dbReference>
<keyword evidence="3" id="KW-1185">Reference proteome</keyword>
<dbReference type="HAMAP" id="MF_01841">
    <property type="entry name" value="Agmatine_deimin"/>
    <property type="match status" value="1"/>
</dbReference>
<dbReference type="PANTHER" id="PTHR31377">
    <property type="entry name" value="AGMATINE DEIMINASE-RELATED"/>
    <property type="match status" value="1"/>
</dbReference>
<dbReference type="GO" id="GO:0009446">
    <property type="term" value="P:putrescine biosynthetic process"/>
    <property type="evidence" value="ECO:0007669"/>
    <property type="project" value="InterPro"/>
</dbReference>
<organism evidence="2 3">
    <name type="scientific">Micractinium conductrix</name>
    <dbReference type="NCBI Taxonomy" id="554055"/>
    <lineage>
        <taxon>Eukaryota</taxon>
        <taxon>Viridiplantae</taxon>
        <taxon>Chlorophyta</taxon>
        <taxon>core chlorophytes</taxon>
        <taxon>Trebouxiophyceae</taxon>
        <taxon>Chlorellales</taxon>
        <taxon>Chlorellaceae</taxon>
        <taxon>Chlorella clade</taxon>
        <taxon>Micractinium</taxon>
    </lineage>
</organism>
<dbReference type="GO" id="GO:0004668">
    <property type="term" value="F:protein-arginine deiminase activity"/>
    <property type="evidence" value="ECO:0007669"/>
    <property type="project" value="InterPro"/>
</dbReference>
<gene>
    <name evidence="2" type="ORF">C2E20_8209</name>
</gene>
<keyword evidence="1" id="KW-0378">Hydrolase</keyword>
<dbReference type="PANTHER" id="PTHR31377:SF2">
    <property type="entry name" value="AGMATINE DEIMINASE"/>
    <property type="match status" value="1"/>
</dbReference>
<dbReference type="Proteomes" id="UP000239649">
    <property type="component" value="Unassembled WGS sequence"/>
</dbReference>
<dbReference type="Pfam" id="PF04371">
    <property type="entry name" value="PAD_porph"/>
    <property type="match status" value="1"/>
</dbReference>
<evidence type="ECO:0000256" key="1">
    <source>
        <dbReference type="ARBA" id="ARBA00022801"/>
    </source>
</evidence>
<proteinExistence type="inferred from homology"/>
<accession>A0A2P6V231</accession>
<sequence>MSGEQPAAAAAATAATTAAAAAPAGLGYRMPAEWEPHTRTWMGWPERPDNWRQGGAPAQRAFAAVAAAIAQFEPVTVAANEAQVANARAMLPASVEVVCIPQDDAWLRDTGPTFVLREEASGQRSLGGIDWVFNAWGGGEGGMYATWERDQAVAATVLQAASARRFACPIVMEGGSLHADGEGTLLTTEECLLNPNRNPSLSRDEIEGWLRRMLGVQKVIWLPRGLCGDDDTNGHIDNFACFARPGTVLLAWTDDASDPQHEISVEALRVLSQATDAKGRQLKVVKVPCPPPLHYSQDEAEGVKEVHGSKARVAGDRLAASYINFYLCNGGLVMPAFGGAAAEADKRAQQALAEAFPGRRVVAVPTRDIVLGGGNIHCITQQQPATTATTATAPAVGM</sequence>
<dbReference type="EMBL" id="LHPF02000041">
    <property type="protein sequence ID" value="PSC68147.1"/>
    <property type="molecule type" value="Genomic_DNA"/>
</dbReference>
<protein>
    <submittedName>
        <fullName evidence="2">Agmatine deiminase</fullName>
    </submittedName>
</protein>
<comment type="caution">
    <text evidence="2">The sequence shown here is derived from an EMBL/GenBank/DDBJ whole genome shotgun (WGS) entry which is preliminary data.</text>
</comment>